<gene>
    <name evidence="1" type="ORF">IE077_000580</name>
</gene>
<organism evidence="1 2">
    <name type="scientific">Cardiosporidium cionae</name>
    <dbReference type="NCBI Taxonomy" id="476202"/>
    <lineage>
        <taxon>Eukaryota</taxon>
        <taxon>Sar</taxon>
        <taxon>Alveolata</taxon>
        <taxon>Apicomplexa</taxon>
        <taxon>Aconoidasida</taxon>
        <taxon>Nephromycida</taxon>
        <taxon>Cardiosporidium</taxon>
    </lineage>
</organism>
<evidence type="ECO:0000313" key="2">
    <source>
        <dbReference type="Proteomes" id="UP000823046"/>
    </source>
</evidence>
<dbReference type="Proteomes" id="UP000823046">
    <property type="component" value="Unassembled WGS sequence"/>
</dbReference>
<name>A0ABQ7J7S2_9APIC</name>
<protein>
    <submittedName>
        <fullName evidence="1">Uncharacterized protein</fullName>
    </submittedName>
</protein>
<reference evidence="1 2" key="1">
    <citation type="journal article" date="2020" name="bioRxiv">
        <title>Metabolic contributions of an alphaproteobacterial endosymbiont in the apicomplexan Cardiosporidium cionae.</title>
        <authorList>
            <person name="Hunter E.S."/>
            <person name="Paight C.J."/>
            <person name="Lane C.E."/>
        </authorList>
    </citation>
    <scope>NUCLEOTIDE SEQUENCE [LARGE SCALE GENOMIC DNA]</scope>
    <source>
        <strain evidence="1">ESH_2018</strain>
    </source>
</reference>
<keyword evidence="2" id="KW-1185">Reference proteome</keyword>
<proteinExistence type="predicted"/>
<sequence>MLWRCLRKTSSIESIFPIVNRGPFRKCMPIRNTSCPMHYCFSSASSETSPPGDMIEEQNGRREYNPILLGPHRPSQYRPRIVNSVLHPLPGTPISSMRYIWMVAVFGFGFSCIQSFYEINKYYHEHGHRYENGWNVFHYHHKKGTLYE</sequence>
<comment type="caution">
    <text evidence="1">The sequence shown here is derived from an EMBL/GenBank/DDBJ whole genome shotgun (WGS) entry which is preliminary data.</text>
</comment>
<accession>A0ABQ7J7S2</accession>
<dbReference type="EMBL" id="JADAQX010000505">
    <property type="protein sequence ID" value="KAF8820032.1"/>
    <property type="molecule type" value="Genomic_DNA"/>
</dbReference>
<evidence type="ECO:0000313" key="1">
    <source>
        <dbReference type="EMBL" id="KAF8820032.1"/>
    </source>
</evidence>